<name>A0A4U0FAS4_9BACL</name>
<sequence>MNKPTFRTAILLLSILIAAGLFPASAGAYSYGSANTEAVAETFKLAAGKLNAEPPDWTAAKAAYGEIRSELESHFGKDVTKEMDDAFAAQDKNRVLADWKGVLVLNLDRRFTYAEQVFTDYNQAKTLLAKARATYETLKPYMTEQVSDQKLAELDQAFEDALNALGNPGLFGVGKKEPNPDLFKQKIKLIYDTVSPLFQEAGGGNMATGEPGASPAPHPPMTQTNKTNTAVTIGAVVIVAAVAALLYWRSRRRKS</sequence>
<keyword evidence="5" id="KW-1185">Reference proteome</keyword>
<dbReference type="OrthoDB" id="2111742at2"/>
<evidence type="ECO:0000313" key="4">
    <source>
        <dbReference type="EMBL" id="TJY41896.1"/>
    </source>
</evidence>
<feature type="region of interest" description="Disordered" evidence="1">
    <location>
        <begin position="201"/>
        <end position="223"/>
    </location>
</feature>
<dbReference type="Proteomes" id="UP000309673">
    <property type="component" value="Unassembled WGS sequence"/>
</dbReference>
<organism evidence="4 5">
    <name type="scientific">Cohnella pontilimi</name>
    <dbReference type="NCBI Taxonomy" id="2564100"/>
    <lineage>
        <taxon>Bacteria</taxon>
        <taxon>Bacillati</taxon>
        <taxon>Bacillota</taxon>
        <taxon>Bacilli</taxon>
        <taxon>Bacillales</taxon>
        <taxon>Paenibacillaceae</taxon>
        <taxon>Cohnella</taxon>
    </lineage>
</organism>
<keyword evidence="3" id="KW-0732">Signal</keyword>
<dbReference type="RefSeq" id="WP_136778031.1">
    <property type="nucleotide sequence ID" value="NZ_SUPK01000005.1"/>
</dbReference>
<dbReference type="AlphaFoldDB" id="A0A4U0FAS4"/>
<evidence type="ECO:0008006" key="6">
    <source>
        <dbReference type="Google" id="ProtNLM"/>
    </source>
</evidence>
<evidence type="ECO:0000256" key="2">
    <source>
        <dbReference type="SAM" id="Phobius"/>
    </source>
</evidence>
<feature type="transmembrane region" description="Helical" evidence="2">
    <location>
        <begin position="229"/>
        <end position="248"/>
    </location>
</feature>
<keyword evidence="2" id="KW-0472">Membrane</keyword>
<evidence type="ECO:0000256" key="1">
    <source>
        <dbReference type="SAM" id="MobiDB-lite"/>
    </source>
</evidence>
<evidence type="ECO:0000313" key="5">
    <source>
        <dbReference type="Proteomes" id="UP000309673"/>
    </source>
</evidence>
<feature type="signal peptide" evidence="3">
    <location>
        <begin position="1"/>
        <end position="28"/>
    </location>
</feature>
<accession>A0A4U0FAS4</accession>
<dbReference type="EMBL" id="SUPK01000005">
    <property type="protein sequence ID" value="TJY41896.1"/>
    <property type="molecule type" value="Genomic_DNA"/>
</dbReference>
<evidence type="ECO:0000256" key="3">
    <source>
        <dbReference type="SAM" id="SignalP"/>
    </source>
</evidence>
<comment type="caution">
    <text evidence="4">The sequence shown here is derived from an EMBL/GenBank/DDBJ whole genome shotgun (WGS) entry which is preliminary data.</text>
</comment>
<reference evidence="4 5" key="1">
    <citation type="submission" date="2019-04" db="EMBL/GenBank/DDBJ databases">
        <title>Cohnella sp. nov., isolated from soil.</title>
        <authorList>
            <person name="Kim W."/>
        </authorList>
    </citation>
    <scope>NUCLEOTIDE SEQUENCE [LARGE SCALE GENOMIC DNA]</scope>
    <source>
        <strain evidence="4 5">CAU 1483</strain>
    </source>
</reference>
<proteinExistence type="predicted"/>
<gene>
    <name evidence="4" type="ORF">E5161_11885</name>
</gene>
<keyword evidence="2" id="KW-1133">Transmembrane helix</keyword>
<keyword evidence="2" id="KW-0812">Transmembrane</keyword>
<feature type="chain" id="PRO_5020602556" description="LPXTG cell wall anchor domain-containing protein" evidence="3">
    <location>
        <begin position="29"/>
        <end position="255"/>
    </location>
</feature>
<protein>
    <recommendedName>
        <fullName evidence="6">LPXTG cell wall anchor domain-containing protein</fullName>
    </recommendedName>
</protein>